<dbReference type="InterPro" id="IPR050742">
    <property type="entry name" value="Helicase_Restrict-Modif_Enz"/>
</dbReference>
<evidence type="ECO:0000313" key="2">
    <source>
        <dbReference type="EMBL" id="MPL57328.1"/>
    </source>
</evidence>
<dbReference type="Pfam" id="PF08463">
    <property type="entry name" value="EcoEI_R_C"/>
    <property type="match status" value="1"/>
</dbReference>
<dbReference type="GO" id="GO:0009035">
    <property type="term" value="F:type I site-specific deoxyribonuclease activity"/>
    <property type="evidence" value="ECO:0007669"/>
    <property type="project" value="UniProtKB-EC"/>
</dbReference>
<dbReference type="InterPro" id="IPR006935">
    <property type="entry name" value="Helicase/UvrB_N"/>
</dbReference>
<comment type="caution">
    <text evidence="2">The sequence shown here is derived from an EMBL/GenBank/DDBJ whole genome shotgun (WGS) entry which is preliminary data.</text>
</comment>
<proteinExistence type="predicted"/>
<dbReference type="GO" id="GO:0005524">
    <property type="term" value="F:ATP binding"/>
    <property type="evidence" value="ECO:0007669"/>
    <property type="project" value="UniProtKB-KW"/>
</dbReference>
<accession>A0A644SRL7</accession>
<evidence type="ECO:0000259" key="1">
    <source>
        <dbReference type="PROSITE" id="PS51192"/>
    </source>
</evidence>
<feature type="domain" description="Helicase ATP-binding" evidence="1">
    <location>
        <begin position="374"/>
        <end position="524"/>
    </location>
</feature>
<dbReference type="CDD" id="cd18032">
    <property type="entry name" value="DEXHc_RE_I_III_res"/>
    <property type="match status" value="1"/>
</dbReference>
<dbReference type="Pfam" id="PF00271">
    <property type="entry name" value="Helicase_C"/>
    <property type="match status" value="1"/>
</dbReference>
<dbReference type="SUPFAM" id="SSF52540">
    <property type="entry name" value="P-loop containing nucleoside triphosphate hydrolases"/>
    <property type="match status" value="2"/>
</dbReference>
<sequence length="1129" mass="127261">MQSTNFEFLRSVSPELAELGAFAELYAHSDPPSSRMKSRIFAEHLAMRSCKALGIPIADDNFLSILKELAWTKTLPKPVLDTFHQVRLAGNRAAHSLSQDSGHAIETVKSVFDLARWWVLFNTGSLAGVPENFKPIQPATAPSPHYEVEQLEKLHNIAKNLVAENEKLRKQQAALPDEARASASATFKAKAAEAADALQFSEEETRKRLIDTMLLTAGWDVEDADQVGREVPLSVTGTPSGTGRADYVLFDEDHKPLAVVEAKRTAESPAKGRKQAQGYADALEKKSGFRPLIILSNGYETTLVDDCSGPASLTPRGYPDRQIYGIPSQDSLSYRVKFQRERMQDPAQLQHRPDIAGGVGREYQLEAIKAVAECFGEKRRRKALIVQATGTGKTRVAVALVELLMRAGFAKRVLFLCDRRELRRQAKNAFTQFLPDCNVSILTRTREPAAQVVLGTYPAMMKRFQQYDVAWFDLIIADESHRSIYNKYRDLFLYFDALQIGLTATPRNKVSHNTYKMFQCDDGFPTYFYEYERAIQEGTLVDFTPISVTTRFLREGIHYNQLSEEEKQRLEEEGVDPESLEIDAEKIDSQAYNKDTNRKILQNLMENGLRDNTENGPGKSIIFARNHIHAELLGRLFQEMYPEFGPNYCAVIDNYNPRAEQLIDDFKTPGSDPVIAVSVDMLDTGIDVPEVLNLVFAKPVKSYVKFWQMIGRGTRLCKDLHGPGKDKERFYLFDHWGNCEYFEMERAKEEAHASESLLERLFEARLTLAETALAKYDRATFDRTLPLVRGMIHALPDNSLPVQEKYRHKLFALSGSTLEQFAPATVELVRKELAPLMRYVNIRGDKEAYAFDLLLTDLQTELLRESAAAEGLKDKLDSNLAGLQTSITAVRDKFDHIRPLREQTFWIQPLPNLLSALEEKRQALRGIMQFSLTPGMPPGIPPRILDIADSGVIYTVRGTMRPSPEEMRVYREKVRGVLEPHFATDPTLRKLRHGVPLTEADFTHLASLVLTQNAGVSLEALREFYPATPQLEMELRAIVGMDAEVVKDRFAVFFHKHPSLGSMQVAFLNLLQKHIQAYGPVQLENLYEAPFTHLSADGPDGIFTNEEQMQDLVHVLKSLTEPTSNAASA</sequence>
<gene>
    <name evidence="2" type="ORF">SDC9_02829</name>
</gene>
<reference evidence="2" key="1">
    <citation type="submission" date="2019-08" db="EMBL/GenBank/DDBJ databases">
        <authorList>
            <person name="Kucharzyk K."/>
            <person name="Murdoch R.W."/>
            <person name="Higgins S."/>
            <person name="Loffler F."/>
        </authorList>
    </citation>
    <scope>NUCLEOTIDE SEQUENCE</scope>
</reference>
<dbReference type="SMART" id="SM00487">
    <property type="entry name" value="DEXDc"/>
    <property type="match status" value="1"/>
</dbReference>
<organism evidence="2">
    <name type="scientific">bioreactor metagenome</name>
    <dbReference type="NCBI Taxonomy" id="1076179"/>
    <lineage>
        <taxon>unclassified sequences</taxon>
        <taxon>metagenomes</taxon>
        <taxon>ecological metagenomes</taxon>
    </lineage>
</organism>
<dbReference type="InterPro" id="IPR027417">
    <property type="entry name" value="P-loop_NTPase"/>
</dbReference>
<dbReference type="InterPro" id="IPR001650">
    <property type="entry name" value="Helicase_C-like"/>
</dbReference>
<dbReference type="CDD" id="cd18799">
    <property type="entry name" value="SF2_C_EcoAI-like"/>
    <property type="match status" value="1"/>
</dbReference>
<dbReference type="PANTHER" id="PTHR47396">
    <property type="entry name" value="TYPE I RESTRICTION ENZYME ECOKI R PROTEIN"/>
    <property type="match status" value="1"/>
</dbReference>
<dbReference type="GO" id="GO:0005829">
    <property type="term" value="C:cytosol"/>
    <property type="evidence" value="ECO:0007669"/>
    <property type="project" value="TreeGrafter"/>
</dbReference>
<dbReference type="InterPro" id="IPR007409">
    <property type="entry name" value="Restrct_endonuc_type1_HsdR_N"/>
</dbReference>
<dbReference type="Pfam" id="PF04851">
    <property type="entry name" value="ResIII"/>
    <property type="match status" value="1"/>
</dbReference>
<dbReference type="Gene3D" id="3.90.1570.30">
    <property type="match status" value="1"/>
</dbReference>
<dbReference type="AlphaFoldDB" id="A0A644SRL7"/>
<dbReference type="InterPro" id="IPR014001">
    <property type="entry name" value="Helicase_ATP-bd"/>
</dbReference>
<dbReference type="EMBL" id="VSSQ01000004">
    <property type="protein sequence ID" value="MPL57328.1"/>
    <property type="molecule type" value="Genomic_DNA"/>
</dbReference>
<dbReference type="GO" id="GO:0003677">
    <property type="term" value="F:DNA binding"/>
    <property type="evidence" value="ECO:0007669"/>
    <property type="project" value="UniProtKB-KW"/>
</dbReference>
<dbReference type="PROSITE" id="PS51192">
    <property type="entry name" value="HELICASE_ATP_BIND_1"/>
    <property type="match status" value="1"/>
</dbReference>
<dbReference type="PANTHER" id="PTHR47396:SF1">
    <property type="entry name" value="ATP-DEPENDENT HELICASE IRC3-RELATED"/>
    <property type="match status" value="1"/>
</dbReference>
<name>A0A644SRL7_9ZZZZ</name>
<dbReference type="InterPro" id="IPR013670">
    <property type="entry name" value="EcoEI_R_C_dom"/>
</dbReference>
<dbReference type="GO" id="GO:0009307">
    <property type="term" value="P:DNA restriction-modification system"/>
    <property type="evidence" value="ECO:0007669"/>
    <property type="project" value="UniProtKB-KW"/>
</dbReference>
<dbReference type="Gene3D" id="3.40.50.300">
    <property type="entry name" value="P-loop containing nucleotide triphosphate hydrolases"/>
    <property type="match status" value="2"/>
</dbReference>
<protein>
    <recommendedName>
        <fullName evidence="1">Helicase ATP-binding domain-containing protein</fullName>
    </recommendedName>
</protein>
<dbReference type="Pfam" id="PF04313">
    <property type="entry name" value="HSDR_N"/>
    <property type="match status" value="1"/>
</dbReference>